<evidence type="ECO:0000256" key="5">
    <source>
        <dbReference type="ARBA" id="ARBA00023157"/>
    </source>
</evidence>
<evidence type="ECO:0000256" key="2">
    <source>
        <dbReference type="ARBA" id="ARBA00022734"/>
    </source>
</evidence>
<reference evidence="8 9" key="1">
    <citation type="journal article" date="2021" name="Cell">
        <title>Tracing the genetic footprints of vertebrate landing in non-teleost ray-finned fishes.</title>
        <authorList>
            <person name="Bi X."/>
            <person name="Wang K."/>
            <person name="Yang L."/>
            <person name="Pan H."/>
            <person name="Jiang H."/>
            <person name="Wei Q."/>
            <person name="Fang M."/>
            <person name="Yu H."/>
            <person name="Zhu C."/>
            <person name="Cai Y."/>
            <person name="He Y."/>
            <person name="Gan X."/>
            <person name="Zeng H."/>
            <person name="Yu D."/>
            <person name="Zhu Y."/>
            <person name="Jiang H."/>
            <person name="Qiu Q."/>
            <person name="Yang H."/>
            <person name="Zhang Y.E."/>
            <person name="Wang W."/>
            <person name="Zhu M."/>
            <person name="He S."/>
            <person name="Zhang G."/>
        </authorList>
    </citation>
    <scope>NUCLEOTIDE SEQUENCE [LARGE SCALE GENOMIC DNA]</scope>
    <source>
        <strain evidence="8">Bchr_013</strain>
    </source>
</reference>
<evidence type="ECO:0000256" key="6">
    <source>
        <dbReference type="SAM" id="MobiDB-lite"/>
    </source>
</evidence>
<evidence type="ECO:0000259" key="7">
    <source>
        <dbReference type="PROSITE" id="PS50041"/>
    </source>
</evidence>
<dbReference type="InterPro" id="IPR016186">
    <property type="entry name" value="C-type_lectin-like/link_sf"/>
</dbReference>
<dbReference type="InterPro" id="IPR016187">
    <property type="entry name" value="CTDL_fold"/>
</dbReference>
<comment type="caution">
    <text evidence="8">The sequence shown here is derived from an EMBL/GenBank/DDBJ whole genome shotgun (WGS) entry which is preliminary data.</text>
</comment>
<dbReference type="PANTHER" id="PTHR24024:SF15">
    <property type="entry name" value="PULMONARY SURFACTANT-ASSOCIATED PROTEIN D"/>
    <property type="match status" value="1"/>
</dbReference>
<dbReference type="GO" id="GO:0030246">
    <property type="term" value="F:carbohydrate binding"/>
    <property type="evidence" value="ECO:0007669"/>
    <property type="project" value="UniProtKB-KW"/>
</dbReference>
<sequence length="334" mass="36069">MVNARGCPKAFRTLDLSTSATPGSAGGKRSRDTWRAEGIRVQRRPEMNSTPPPRLLLLVLPFLLLLQTWPSLAEETQVLPTCTGYPGIPGTPGNNGLPGRDGRDGKEGREGTKGEKGEIGAQGPPGNDGPAGLPGFQGTPGDAGPRGERGLQGPPGKSGPSGEMGLKGEKGDPGPVGIPGPPHNEIQIAQLETQLQSISKMWDKFSKLGRRFTFTHWTVHKHKLLAVTHTKGNFENVLKLCREAEGLMFYPEDEEENSILQAFHRKVGVLYVGATDTKTEGTFTDLNDRPLSFTKWQAGEPNNSGGNENCIHTLDNGEWNDTSCNGEFYTVCQF</sequence>
<feature type="compositionally biased region" description="Basic and acidic residues" evidence="6">
    <location>
        <begin position="100"/>
        <end position="118"/>
    </location>
</feature>
<name>A0A8X8BVL0_POLSE</name>
<feature type="region of interest" description="Disordered" evidence="6">
    <location>
        <begin position="15"/>
        <end position="36"/>
    </location>
</feature>
<keyword evidence="1" id="KW-0732">Signal</keyword>
<dbReference type="Pfam" id="PF00059">
    <property type="entry name" value="Lectin_C"/>
    <property type="match status" value="1"/>
</dbReference>
<dbReference type="InterPro" id="IPR001304">
    <property type="entry name" value="C-type_lectin-like"/>
</dbReference>
<evidence type="ECO:0000256" key="3">
    <source>
        <dbReference type="ARBA" id="ARBA00022837"/>
    </source>
</evidence>
<evidence type="ECO:0000256" key="4">
    <source>
        <dbReference type="ARBA" id="ARBA00023119"/>
    </source>
</evidence>
<evidence type="ECO:0000313" key="8">
    <source>
        <dbReference type="EMBL" id="KAG2468042.1"/>
    </source>
</evidence>
<feature type="domain" description="C-type lectin" evidence="7">
    <location>
        <begin position="233"/>
        <end position="333"/>
    </location>
</feature>
<dbReference type="GO" id="GO:0005771">
    <property type="term" value="C:multivesicular body"/>
    <property type="evidence" value="ECO:0007669"/>
    <property type="project" value="TreeGrafter"/>
</dbReference>
<dbReference type="PROSITE" id="PS50041">
    <property type="entry name" value="C_TYPE_LECTIN_2"/>
    <property type="match status" value="1"/>
</dbReference>
<proteinExistence type="predicted"/>
<protein>
    <submittedName>
        <fullName evidence="8">MBL protein</fullName>
    </submittedName>
</protein>
<feature type="region of interest" description="Disordered" evidence="6">
    <location>
        <begin position="83"/>
        <end position="184"/>
    </location>
</feature>
<gene>
    <name evidence="8" type="primary">Mbl_0</name>
    <name evidence="8" type="ORF">GTO96_0015794</name>
</gene>
<dbReference type="EMBL" id="JAATIS010000485">
    <property type="protein sequence ID" value="KAG2468042.1"/>
    <property type="molecule type" value="Genomic_DNA"/>
</dbReference>
<dbReference type="SUPFAM" id="SSF56436">
    <property type="entry name" value="C-type lectin-like"/>
    <property type="match status" value="1"/>
</dbReference>
<keyword evidence="5" id="KW-1015">Disulfide bond</keyword>
<feature type="non-terminal residue" evidence="8">
    <location>
        <position position="334"/>
    </location>
</feature>
<dbReference type="GO" id="GO:0005581">
    <property type="term" value="C:collagen trimer"/>
    <property type="evidence" value="ECO:0007669"/>
    <property type="project" value="UniProtKB-KW"/>
</dbReference>
<accession>A0A8X8BVL0</accession>
<dbReference type="InterPro" id="IPR051077">
    <property type="entry name" value="Ca-dependent_lectin"/>
</dbReference>
<dbReference type="Pfam" id="PF01391">
    <property type="entry name" value="Collagen"/>
    <property type="match status" value="1"/>
</dbReference>
<dbReference type="Gene3D" id="3.10.100.10">
    <property type="entry name" value="Mannose-Binding Protein A, subunit A"/>
    <property type="match status" value="1"/>
</dbReference>
<keyword evidence="9" id="KW-1185">Reference proteome</keyword>
<dbReference type="GO" id="GO:0005615">
    <property type="term" value="C:extracellular space"/>
    <property type="evidence" value="ECO:0007669"/>
    <property type="project" value="TreeGrafter"/>
</dbReference>
<evidence type="ECO:0000313" key="9">
    <source>
        <dbReference type="Proteomes" id="UP000886611"/>
    </source>
</evidence>
<dbReference type="AlphaFoldDB" id="A0A8X8BVL0"/>
<keyword evidence="4" id="KW-0176">Collagen</keyword>
<dbReference type="SMART" id="SM00034">
    <property type="entry name" value="CLECT"/>
    <property type="match status" value="1"/>
</dbReference>
<feature type="non-terminal residue" evidence="8">
    <location>
        <position position="1"/>
    </location>
</feature>
<organism evidence="8 9">
    <name type="scientific">Polypterus senegalus</name>
    <name type="common">Senegal bichir</name>
    <dbReference type="NCBI Taxonomy" id="55291"/>
    <lineage>
        <taxon>Eukaryota</taxon>
        <taxon>Metazoa</taxon>
        <taxon>Chordata</taxon>
        <taxon>Craniata</taxon>
        <taxon>Vertebrata</taxon>
        <taxon>Euteleostomi</taxon>
        <taxon>Actinopterygii</taxon>
        <taxon>Polypteriformes</taxon>
        <taxon>Polypteridae</taxon>
        <taxon>Polypterus</taxon>
    </lineage>
</organism>
<evidence type="ECO:0000256" key="1">
    <source>
        <dbReference type="ARBA" id="ARBA00022729"/>
    </source>
</evidence>
<dbReference type="InterPro" id="IPR018378">
    <property type="entry name" value="C-type_lectin_CS"/>
</dbReference>
<keyword evidence="2" id="KW-0430">Lectin</keyword>
<dbReference type="Proteomes" id="UP000886611">
    <property type="component" value="Unassembled WGS sequence"/>
</dbReference>
<dbReference type="InterPro" id="IPR008160">
    <property type="entry name" value="Collagen"/>
</dbReference>
<keyword evidence="3" id="KW-0106">Calcium</keyword>
<dbReference type="PANTHER" id="PTHR24024">
    <property type="entry name" value="PULMONARY SURFACTANT-ASSOCIATED PROTEIN A"/>
    <property type="match status" value="1"/>
</dbReference>
<dbReference type="PROSITE" id="PS00615">
    <property type="entry name" value="C_TYPE_LECTIN_1"/>
    <property type="match status" value="1"/>
</dbReference>